<feature type="chain" id="PRO_5013085024" description="Lipoprotein" evidence="2">
    <location>
        <begin position="16"/>
        <end position="52"/>
    </location>
</feature>
<evidence type="ECO:0000313" key="3">
    <source>
        <dbReference type="EMBL" id="AHG88543.1"/>
    </source>
</evidence>
<evidence type="ECO:0008006" key="5">
    <source>
        <dbReference type="Google" id="ProtNLM"/>
    </source>
</evidence>
<organism evidence="3 4">
    <name type="scientific">Gemmatirosa kalamazoonensis</name>
    <dbReference type="NCBI Taxonomy" id="861299"/>
    <lineage>
        <taxon>Bacteria</taxon>
        <taxon>Pseudomonadati</taxon>
        <taxon>Gemmatimonadota</taxon>
        <taxon>Gemmatimonadia</taxon>
        <taxon>Gemmatimonadales</taxon>
        <taxon>Gemmatimonadaceae</taxon>
        <taxon>Gemmatirosa</taxon>
    </lineage>
</organism>
<gene>
    <name evidence="3" type="ORF">J421_1006</name>
</gene>
<protein>
    <recommendedName>
        <fullName evidence="5">Lipoprotein</fullName>
    </recommendedName>
</protein>
<evidence type="ECO:0000313" key="4">
    <source>
        <dbReference type="Proteomes" id="UP000019151"/>
    </source>
</evidence>
<dbReference type="RefSeq" id="WP_158508657.1">
    <property type="nucleotide sequence ID" value="NZ_CP007128.1"/>
</dbReference>
<reference evidence="3 4" key="1">
    <citation type="journal article" date="2014" name="Genome Announc.">
        <title>Genome Sequence and Methylome of Soil Bacterium Gemmatirosa kalamazoonensis KBS708T, a Member of the Rarely Cultivated Gemmatimonadetes Phylum.</title>
        <authorList>
            <person name="Debruyn J.M."/>
            <person name="Radosevich M."/>
            <person name="Wommack K.E."/>
            <person name="Polson S.W."/>
            <person name="Hauser L.J."/>
            <person name="Fawaz M.N."/>
            <person name="Korlach J."/>
            <person name="Tsai Y.C."/>
        </authorList>
    </citation>
    <scope>NUCLEOTIDE SEQUENCE [LARGE SCALE GENOMIC DNA]</scope>
    <source>
        <strain evidence="3 4">KBS708</strain>
    </source>
</reference>
<keyword evidence="2" id="KW-0732">Signal</keyword>
<dbReference type="InParanoid" id="W0RGL0"/>
<feature type="signal peptide" evidence="2">
    <location>
        <begin position="1"/>
        <end position="15"/>
    </location>
</feature>
<accession>W0RGL0</accession>
<dbReference type="AlphaFoldDB" id="W0RGL0"/>
<dbReference type="HOGENOM" id="CLU_3080281_0_0_0"/>
<dbReference type="Proteomes" id="UP000019151">
    <property type="component" value="Chromosome"/>
</dbReference>
<evidence type="ECO:0000256" key="2">
    <source>
        <dbReference type="SAM" id="SignalP"/>
    </source>
</evidence>
<sequence length="52" mass="4889">MRRLALLLLSLIAAAACSTPTAPPDGGASAKAQLQGATGGSGGTAPGKIAIN</sequence>
<proteinExistence type="predicted"/>
<dbReference type="EMBL" id="CP007128">
    <property type="protein sequence ID" value="AHG88543.1"/>
    <property type="molecule type" value="Genomic_DNA"/>
</dbReference>
<dbReference type="KEGG" id="gba:J421_1006"/>
<keyword evidence="4" id="KW-1185">Reference proteome</keyword>
<feature type="region of interest" description="Disordered" evidence="1">
    <location>
        <begin position="19"/>
        <end position="52"/>
    </location>
</feature>
<name>W0RGL0_9BACT</name>
<dbReference type="STRING" id="861299.J421_1006"/>
<dbReference type="PROSITE" id="PS51257">
    <property type="entry name" value="PROKAR_LIPOPROTEIN"/>
    <property type="match status" value="1"/>
</dbReference>
<evidence type="ECO:0000256" key="1">
    <source>
        <dbReference type="SAM" id="MobiDB-lite"/>
    </source>
</evidence>